<name>A0A6J7ZG80_PLARU</name>
<dbReference type="Proteomes" id="UP000196521">
    <property type="component" value="Unassembled WGS sequence"/>
</dbReference>
<protein>
    <submittedName>
        <fullName evidence="1">Uncharacterized protein</fullName>
    </submittedName>
</protein>
<dbReference type="EMBL" id="CZCZ02000005">
    <property type="protein sequence ID" value="CAC5340454.1"/>
    <property type="molecule type" value="Genomic_DNA"/>
</dbReference>
<reference evidence="1" key="1">
    <citation type="submission" date="2020-05" db="EMBL/GenBank/DDBJ databases">
        <authorList>
            <consortium name="Genoscope - CEA"/>
            <person name="William W."/>
        </authorList>
    </citation>
    <scope>NUCLEOTIDE SEQUENCE [LARGE SCALE GENOMIC DNA]</scope>
    <source>
        <strain evidence="1">PCC 7821</strain>
    </source>
</reference>
<gene>
    <name evidence="1" type="ORF">PLAN_100504</name>
</gene>
<evidence type="ECO:0000313" key="1">
    <source>
        <dbReference type="EMBL" id="CAC5340454.1"/>
    </source>
</evidence>
<keyword evidence="2" id="KW-1185">Reference proteome</keyword>
<dbReference type="AlphaFoldDB" id="A0A6J7ZG80"/>
<comment type="caution">
    <text evidence="1">The sequence shown here is derived from an EMBL/GenBank/DDBJ whole genome shotgun (WGS) entry which is preliminary data.</text>
</comment>
<accession>A0A6J7ZG80</accession>
<proteinExistence type="predicted"/>
<sequence>MSVILNKSSHKFDFISKITKVGDFGPSTLNYLSLGRGQSRSTEIGEKFVNIY</sequence>
<evidence type="ECO:0000313" key="2">
    <source>
        <dbReference type="Proteomes" id="UP000196521"/>
    </source>
</evidence>
<organism evidence="1 2">
    <name type="scientific">Planktothrix rubescens CCAP 1459/22</name>
    <dbReference type="NCBI Taxonomy" id="329571"/>
    <lineage>
        <taxon>Bacteria</taxon>
        <taxon>Bacillati</taxon>
        <taxon>Cyanobacteriota</taxon>
        <taxon>Cyanophyceae</taxon>
        <taxon>Oscillatoriophycideae</taxon>
        <taxon>Oscillatoriales</taxon>
        <taxon>Microcoleaceae</taxon>
        <taxon>Planktothrix</taxon>
    </lineage>
</organism>